<organism evidence="1">
    <name type="scientific">uncultured bacterium</name>
    <name type="common">gcode 4</name>
    <dbReference type="NCBI Taxonomy" id="1234023"/>
    <lineage>
        <taxon>Bacteria</taxon>
        <taxon>environmental samples</taxon>
    </lineage>
</organism>
<feature type="non-terminal residue" evidence="1">
    <location>
        <position position="1"/>
    </location>
</feature>
<dbReference type="EMBL" id="AMFJ01000574">
    <property type="protein sequence ID" value="EKE27073.1"/>
    <property type="molecule type" value="Genomic_DNA"/>
</dbReference>
<sequence>SVIIFILRGVEIEFLIQQTENNVIQTTQLVHDGEFDDVIQVVSL</sequence>
<dbReference type="AlphaFoldDB" id="K2FVV0"/>
<evidence type="ECO:0000313" key="1">
    <source>
        <dbReference type="EMBL" id="EKE27073.1"/>
    </source>
</evidence>
<reference evidence="1" key="1">
    <citation type="journal article" date="2012" name="Science">
        <title>Fermentation, hydrogen, and sulfur metabolism in multiple uncultivated bacterial phyla.</title>
        <authorList>
            <person name="Wrighton K.C."/>
            <person name="Thomas B.C."/>
            <person name="Sharon I."/>
            <person name="Miller C.S."/>
            <person name="Castelle C.J."/>
            <person name="VerBerkmoes N.C."/>
            <person name="Wilkins M.J."/>
            <person name="Hettich R.L."/>
            <person name="Lipton M.S."/>
            <person name="Williams K.H."/>
            <person name="Long P.E."/>
            <person name="Banfield J.F."/>
        </authorList>
    </citation>
    <scope>NUCLEOTIDE SEQUENCE [LARGE SCALE GENOMIC DNA]</scope>
</reference>
<protein>
    <submittedName>
        <fullName evidence="1">Uncharacterized protein</fullName>
    </submittedName>
</protein>
<gene>
    <name evidence="1" type="ORF">ACD_4C00058G0001</name>
</gene>
<proteinExistence type="predicted"/>
<accession>K2FVV0</accession>
<name>K2FVV0_9BACT</name>
<comment type="caution">
    <text evidence="1">The sequence shown here is derived from an EMBL/GenBank/DDBJ whole genome shotgun (WGS) entry which is preliminary data.</text>
</comment>